<name>A0A1G2U0W5_9BACT</name>
<proteinExistence type="predicted"/>
<dbReference type="EMBL" id="MHWE01000022">
    <property type="protein sequence ID" value="OHB03171.1"/>
    <property type="molecule type" value="Genomic_DNA"/>
</dbReference>
<organism evidence="1 2">
    <name type="scientific">Candidatus Zambryskibacteria bacterium RIFCSPLOWO2_01_FULL_45_21</name>
    <dbReference type="NCBI Taxonomy" id="1802761"/>
    <lineage>
        <taxon>Bacteria</taxon>
        <taxon>Candidatus Zambryskiibacteriota</taxon>
    </lineage>
</organism>
<gene>
    <name evidence="1" type="ORF">A3B14_02465</name>
</gene>
<sequence>MNRLSETLAKEAGLTLSLPRSGFELFTKAGGLLNLAVWPKVAWDQPHNEFLHTTTERAFTTGTASALAIAGLAMVIGANRAHEKSTQANSAYENISEQ</sequence>
<protein>
    <submittedName>
        <fullName evidence="1">Uncharacterized protein</fullName>
    </submittedName>
</protein>
<evidence type="ECO:0000313" key="1">
    <source>
        <dbReference type="EMBL" id="OHB03171.1"/>
    </source>
</evidence>
<dbReference type="AlphaFoldDB" id="A0A1G2U0W5"/>
<accession>A0A1G2U0W5</accession>
<evidence type="ECO:0000313" key="2">
    <source>
        <dbReference type="Proteomes" id="UP000176800"/>
    </source>
</evidence>
<comment type="caution">
    <text evidence="1">The sequence shown here is derived from an EMBL/GenBank/DDBJ whole genome shotgun (WGS) entry which is preliminary data.</text>
</comment>
<dbReference type="Proteomes" id="UP000176800">
    <property type="component" value="Unassembled WGS sequence"/>
</dbReference>
<reference evidence="1 2" key="1">
    <citation type="journal article" date="2016" name="Nat. Commun.">
        <title>Thousands of microbial genomes shed light on interconnected biogeochemical processes in an aquifer system.</title>
        <authorList>
            <person name="Anantharaman K."/>
            <person name="Brown C.T."/>
            <person name="Hug L.A."/>
            <person name="Sharon I."/>
            <person name="Castelle C.J."/>
            <person name="Probst A.J."/>
            <person name="Thomas B.C."/>
            <person name="Singh A."/>
            <person name="Wilkins M.J."/>
            <person name="Karaoz U."/>
            <person name="Brodie E.L."/>
            <person name="Williams K.H."/>
            <person name="Hubbard S.S."/>
            <person name="Banfield J.F."/>
        </authorList>
    </citation>
    <scope>NUCLEOTIDE SEQUENCE [LARGE SCALE GENOMIC DNA]</scope>
</reference>